<sequence length="1157" mass="130130">MANLIKNQVFKHLAKYFKNLSTDSFKLSAMKGFCELHNLELNEDVLMDLLELPVWLNITKATCSHAAIKIPWSKMPWVPICLGLDEVHVEVEITENFRTFKNQTSSSQTTSKYGIISRTIDGIRITISSVVVKLTSPFISASFQLFQLEVESRSPNWKPVSDLSTTTFKDKKKGLVINFKHIEWQTMKFEAKTESTTSSAPLKLICQGSCRVMIKKRISDCQVVGARIVLMFNDLLWVLTDAMLVSAFHFVTHINGLIKRSPITKKVIEEPNNVSTKPTKVKLSANNVEVEKYLAASKLFSFETSYHLVINCLQVQLCDDLDPEHGRSSFPSLRDGALGSRDNWLKYGDPSANRDNWIKSHLFEFADSISNGFPKGSASQRLSDLFSSVILLRIGDYSVKCVSTAASRSGGRKFGADSDERKLLSTGKFPRDIPAFYLEFNQFYYYEYGSVRVARTRPVPDPVLFANVAPVKILFDAPSLIWLNALQSNLHKPLMELKQIIPRSETNVTIFSRFEILMPTIIVDLGIPSTDAFQSSTYNIESIQINCSRAVITNSIKEPTYLDRLNDSLVSMGSCSLFIERDKFPWIEGVPSRPISSGFLKLMESERLKYHNQIWVIDCDPVWCDFIEKESSGRTIPLVDPFQITVWSYLSSNLFDDEAANKKPDIEVDLHNPESDVNIVCCIPTPIKIVLDHEGYLFLSRILEKFDQFNEYLTNDSRRIEDYHGIKSSGSPRISLISLLKNIMIEVLLDKQEIIKNKSGSSSIESDPSSPIKSSNPSFSNHNFDSIKHSSDPLTCDLPEASLDRAESTTDRSSSGYRSYSIRDSDLSMNVSDSGFEILSDISPIDDDDRSIRSDLSDSLIGTVNLDNITLDDEVYFTNSGAASRIVEEAMEATEAALSNDSGDFMNQPKREIVSLSLVKLHLDTLAVVKQAYGFKSSLLALISGVKLNELLKISYEEYKKLEENLKGHRIDGDQNCDDNDKTVPKLTVRLDSILNESQKNDLCSVNIQNLKQTLNNETLLQVLDFFNDPDATQILPILIYLQDVVFKLIDSSLKTPPLVVNLNETIVQRSKDNYIQILPSKSEGGAQLVRSGQTLLNSSINKSGTEFSDTKLSDMDGNNSLLDQVIMENKRLKKELSDLKEQNLALKNILDTNRDK</sequence>
<dbReference type="InterPro" id="IPR026728">
    <property type="entry name" value="BLTP3A/B"/>
</dbReference>
<keyword evidence="4" id="KW-1185">Reference proteome</keyword>
<dbReference type="PANTHER" id="PTHR22774">
    <property type="entry name" value="CHOREIN N-TERMINAL DOMAIN-CONTAINING PROTEIN"/>
    <property type="match status" value="1"/>
</dbReference>
<evidence type="ECO:0000256" key="2">
    <source>
        <dbReference type="SAM" id="MobiDB-lite"/>
    </source>
</evidence>
<dbReference type="HOGENOM" id="CLU_004782_0_0_1"/>
<keyword evidence="1" id="KW-0175">Coiled coil</keyword>
<name>T1KT23_TETUR</name>
<accession>T1KT23</accession>
<organism evidence="3 4">
    <name type="scientific">Tetranychus urticae</name>
    <name type="common">Two-spotted spider mite</name>
    <dbReference type="NCBI Taxonomy" id="32264"/>
    <lineage>
        <taxon>Eukaryota</taxon>
        <taxon>Metazoa</taxon>
        <taxon>Ecdysozoa</taxon>
        <taxon>Arthropoda</taxon>
        <taxon>Chelicerata</taxon>
        <taxon>Arachnida</taxon>
        <taxon>Acari</taxon>
        <taxon>Acariformes</taxon>
        <taxon>Trombidiformes</taxon>
        <taxon>Prostigmata</taxon>
        <taxon>Eleutherengona</taxon>
        <taxon>Raphignathae</taxon>
        <taxon>Tetranychoidea</taxon>
        <taxon>Tetranychidae</taxon>
        <taxon>Tetranychus</taxon>
    </lineage>
</organism>
<feature type="coiled-coil region" evidence="1">
    <location>
        <begin position="1123"/>
        <end position="1150"/>
    </location>
</feature>
<reference evidence="3" key="2">
    <citation type="submission" date="2015-06" db="UniProtKB">
        <authorList>
            <consortium name="EnsemblMetazoa"/>
        </authorList>
    </citation>
    <scope>IDENTIFICATION</scope>
</reference>
<evidence type="ECO:0000313" key="4">
    <source>
        <dbReference type="Proteomes" id="UP000015104"/>
    </source>
</evidence>
<evidence type="ECO:0000256" key="1">
    <source>
        <dbReference type="SAM" id="Coils"/>
    </source>
</evidence>
<dbReference type="EMBL" id="CAEY01000513">
    <property type="status" value="NOT_ANNOTATED_CDS"/>
    <property type="molecule type" value="Genomic_DNA"/>
</dbReference>
<dbReference type="PANTHER" id="PTHR22774:SF11">
    <property type="entry name" value="CHOREIN N-TERMINAL DOMAIN-CONTAINING PROTEIN"/>
    <property type="match status" value="1"/>
</dbReference>
<dbReference type="AlphaFoldDB" id="T1KT23"/>
<dbReference type="EnsemblMetazoa" id="tetur20g01660.1">
    <property type="protein sequence ID" value="tetur20g01660.1"/>
    <property type="gene ID" value="tetur20g01660"/>
</dbReference>
<dbReference type="Proteomes" id="UP000015104">
    <property type="component" value="Unassembled WGS sequence"/>
</dbReference>
<dbReference type="Pfam" id="PF24917">
    <property type="entry name" value="BLTP3A_B"/>
    <property type="match status" value="2"/>
</dbReference>
<dbReference type="eggNOG" id="KOG2955">
    <property type="taxonomic scope" value="Eukaryota"/>
</dbReference>
<evidence type="ECO:0000313" key="3">
    <source>
        <dbReference type="EnsemblMetazoa" id="tetur20g01660.1"/>
    </source>
</evidence>
<feature type="region of interest" description="Disordered" evidence="2">
    <location>
        <begin position="759"/>
        <end position="778"/>
    </location>
</feature>
<reference evidence="4" key="1">
    <citation type="submission" date="2011-08" db="EMBL/GenBank/DDBJ databases">
        <authorList>
            <person name="Rombauts S."/>
        </authorList>
    </citation>
    <scope>NUCLEOTIDE SEQUENCE</scope>
    <source>
        <strain evidence="4">London</strain>
    </source>
</reference>
<proteinExistence type="predicted"/>
<protein>
    <submittedName>
        <fullName evidence="3">Uncharacterized protein</fullName>
    </submittedName>
</protein>